<sequence>MNSQHQLAHTFELIKLERQADLEYYRQKVLLRSLQQRTQDGTTWYPVKLKRDYIGTGERLIIEIERTNHLEKPHAFQSGKSVTVFSNAAGKPQKENVHGVVNYVRDNTMVITVNGDELPEWIYDGMLGIDVMFDEMSYREMEFALKEVMKAEDNRVAAIREILLGTAESEVRRDDVPALTFSSILNESQQRAITKIIETADVAFVHGPPGTGKTTTLVQAIAMTIKQEKQVLVTAPSNAAVDLLADKLSEQGLNVLRIGHPARVTEQSLSKTLDARIAQHQNYGELRELRKRMEQVRSTALKFKRSFGYHEREQRKQMLQEAKLLKNDADMLEFYIINDLLQNCEAICCTLVGSSHPTLRGKKFKTAFIDEAGQALEPASWIPILRAERVIFAGDHLQLPPTIKSNEAAKSGLAETLFEKGIRKHPERAAMLQVQYRMHEDIMQFSSEHFYKDELIAHDSVKRRILAANQVPVEFIDTAGAGYAEEQDPETLSRFNKEEADLVIRKVEKLIQEIGIEEWHQQGFTMGIITPYRAQVDYIVKLADASAILEPIRSLISINTVDAFQGQERDVIVIGFVRSNDKGEVGFLGDIRRTNVAMTRAKKKLIMIGDSATLGSHPFYLALLDFVQAKEFYRSVFEETF</sequence>
<evidence type="ECO:0000259" key="6">
    <source>
        <dbReference type="SMART" id="SM00382"/>
    </source>
</evidence>
<dbReference type="InterPro" id="IPR047187">
    <property type="entry name" value="SF1_C_Upf1"/>
</dbReference>
<reference evidence="7 8" key="1">
    <citation type="submission" date="2018-06" db="EMBL/GenBank/DDBJ databases">
        <title>Chryseolinea flavus sp. nov., a member of the phylum Bacteroidetes isolated from soil.</title>
        <authorList>
            <person name="Li Y."/>
            <person name="Wang J."/>
        </authorList>
    </citation>
    <scope>NUCLEOTIDE SEQUENCE [LARGE SCALE GENOMIC DNA]</scope>
    <source>
        <strain evidence="7 8">SDU1-6</strain>
    </source>
</reference>
<dbReference type="EMBL" id="QMFY01000006">
    <property type="protein sequence ID" value="RAW00722.1"/>
    <property type="molecule type" value="Genomic_DNA"/>
</dbReference>
<dbReference type="GO" id="GO:0005524">
    <property type="term" value="F:ATP binding"/>
    <property type="evidence" value="ECO:0007669"/>
    <property type="project" value="UniProtKB-KW"/>
</dbReference>
<proteinExistence type="inferred from homology"/>
<feature type="domain" description="AAA+ ATPase" evidence="6">
    <location>
        <begin position="199"/>
        <end position="505"/>
    </location>
</feature>
<dbReference type="PANTHER" id="PTHR43788:SF8">
    <property type="entry name" value="DNA-BINDING PROTEIN SMUBP-2"/>
    <property type="match status" value="1"/>
</dbReference>
<gene>
    <name evidence="7" type="ORF">DQQ10_14170</name>
</gene>
<comment type="similarity">
    <text evidence="1">Belongs to the DNA2/NAM7 helicase family.</text>
</comment>
<dbReference type="CDD" id="cd18808">
    <property type="entry name" value="SF1_C_Upf1"/>
    <property type="match status" value="1"/>
</dbReference>
<keyword evidence="2" id="KW-0547">Nucleotide-binding</keyword>
<evidence type="ECO:0000256" key="5">
    <source>
        <dbReference type="ARBA" id="ARBA00022840"/>
    </source>
</evidence>
<keyword evidence="4 7" id="KW-0347">Helicase</keyword>
<dbReference type="Gene3D" id="2.40.30.270">
    <property type="match status" value="1"/>
</dbReference>
<dbReference type="AlphaFoldDB" id="A0A364Y333"/>
<dbReference type="Proteomes" id="UP000251889">
    <property type="component" value="Unassembled WGS sequence"/>
</dbReference>
<dbReference type="GO" id="GO:0005694">
    <property type="term" value="C:chromosome"/>
    <property type="evidence" value="ECO:0007669"/>
    <property type="project" value="UniProtKB-ARBA"/>
</dbReference>
<name>A0A364Y333_9BACT</name>
<protein>
    <submittedName>
        <fullName evidence="7">IGHMBP2 family helicase</fullName>
    </submittedName>
</protein>
<evidence type="ECO:0000256" key="3">
    <source>
        <dbReference type="ARBA" id="ARBA00022801"/>
    </source>
</evidence>
<evidence type="ECO:0000256" key="4">
    <source>
        <dbReference type="ARBA" id="ARBA00022806"/>
    </source>
</evidence>
<evidence type="ECO:0000313" key="8">
    <source>
        <dbReference type="Proteomes" id="UP000251889"/>
    </source>
</evidence>
<dbReference type="Pfam" id="PF13087">
    <property type="entry name" value="AAA_12"/>
    <property type="match status" value="1"/>
</dbReference>
<keyword evidence="3" id="KW-0378">Hydrolase</keyword>
<dbReference type="Pfam" id="PF13086">
    <property type="entry name" value="AAA_11"/>
    <property type="match status" value="1"/>
</dbReference>
<dbReference type="RefSeq" id="WP_112747523.1">
    <property type="nucleotide sequence ID" value="NZ_QMFY01000006.1"/>
</dbReference>
<evidence type="ECO:0000313" key="7">
    <source>
        <dbReference type="EMBL" id="RAW00722.1"/>
    </source>
</evidence>
<dbReference type="InterPro" id="IPR041679">
    <property type="entry name" value="DNA2/NAM7-like_C"/>
</dbReference>
<evidence type="ECO:0000256" key="1">
    <source>
        <dbReference type="ARBA" id="ARBA00007913"/>
    </source>
</evidence>
<keyword evidence="8" id="KW-1185">Reference proteome</keyword>
<dbReference type="SUPFAM" id="SSF52540">
    <property type="entry name" value="P-loop containing nucleoside triphosphate hydrolases"/>
    <property type="match status" value="1"/>
</dbReference>
<accession>A0A364Y333</accession>
<dbReference type="GO" id="GO:0043139">
    <property type="term" value="F:5'-3' DNA helicase activity"/>
    <property type="evidence" value="ECO:0007669"/>
    <property type="project" value="TreeGrafter"/>
</dbReference>
<dbReference type="PANTHER" id="PTHR43788">
    <property type="entry name" value="DNA2/NAM7 HELICASE FAMILY MEMBER"/>
    <property type="match status" value="1"/>
</dbReference>
<organism evidence="7 8">
    <name type="scientific">Pseudochryseolinea flava</name>
    <dbReference type="NCBI Taxonomy" id="2059302"/>
    <lineage>
        <taxon>Bacteria</taxon>
        <taxon>Pseudomonadati</taxon>
        <taxon>Bacteroidota</taxon>
        <taxon>Cytophagia</taxon>
        <taxon>Cytophagales</taxon>
        <taxon>Fulvivirgaceae</taxon>
        <taxon>Pseudochryseolinea</taxon>
    </lineage>
</organism>
<dbReference type="Gene3D" id="3.40.50.300">
    <property type="entry name" value="P-loop containing nucleotide triphosphate hydrolases"/>
    <property type="match status" value="2"/>
</dbReference>
<comment type="caution">
    <text evidence="7">The sequence shown here is derived from an EMBL/GenBank/DDBJ whole genome shotgun (WGS) entry which is preliminary data.</text>
</comment>
<dbReference type="OrthoDB" id="9757917at2"/>
<dbReference type="InterPro" id="IPR050534">
    <property type="entry name" value="Coronavir_polyprotein_1ab"/>
</dbReference>
<dbReference type="FunFam" id="3.40.50.300:FF:000326">
    <property type="entry name" value="P-loop containing nucleoside triphosphate hydrolase"/>
    <property type="match status" value="1"/>
</dbReference>
<dbReference type="InterPro" id="IPR027417">
    <property type="entry name" value="P-loop_NTPase"/>
</dbReference>
<dbReference type="InterPro" id="IPR041677">
    <property type="entry name" value="DNA2/NAM7_AAA_11"/>
</dbReference>
<dbReference type="GO" id="GO:0016787">
    <property type="term" value="F:hydrolase activity"/>
    <property type="evidence" value="ECO:0007669"/>
    <property type="project" value="UniProtKB-KW"/>
</dbReference>
<dbReference type="SMART" id="SM00382">
    <property type="entry name" value="AAA"/>
    <property type="match status" value="1"/>
</dbReference>
<dbReference type="InterPro" id="IPR003593">
    <property type="entry name" value="AAA+_ATPase"/>
</dbReference>
<keyword evidence="5" id="KW-0067">ATP-binding</keyword>
<evidence type="ECO:0000256" key="2">
    <source>
        <dbReference type="ARBA" id="ARBA00022741"/>
    </source>
</evidence>